<evidence type="ECO:0000313" key="2">
    <source>
        <dbReference type="Proteomes" id="UP000299102"/>
    </source>
</evidence>
<reference evidence="1 2" key="1">
    <citation type="journal article" date="2019" name="Commun. Biol.">
        <title>The bagworm genome reveals a unique fibroin gene that provides high tensile strength.</title>
        <authorList>
            <person name="Kono N."/>
            <person name="Nakamura H."/>
            <person name="Ohtoshi R."/>
            <person name="Tomita M."/>
            <person name="Numata K."/>
            <person name="Arakawa K."/>
        </authorList>
    </citation>
    <scope>NUCLEOTIDE SEQUENCE [LARGE SCALE GENOMIC DNA]</scope>
</reference>
<dbReference type="Proteomes" id="UP000299102">
    <property type="component" value="Unassembled WGS sequence"/>
</dbReference>
<keyword evidence="2" id="KW-1185">Reference proteome</keyword>
<comment type="caution">
    <text evidence="1">The sequence shown here is derived from an EMBL/GenBank/DDBJ whole genome shotgun (WGS) entry which is preliminary data.</text>
</comment>
<organism evidence="1 2">
    <name type="scientific">Eumeta variegata</name>
    <name type="common">Bagworm moth</name>
    <name type="synonym">Eumeta japonica</name>
    <dbReference type="NCBI Taxonomy" id="151549"/>
    <lineage>
        <taxon>Eukaryota</taxon>
        <taxon>Metazoa</taxon>
        <taxon>Ecdysozoa</taxon>
        <taxon>Arthropoda</taxon>
        <taxon>Hexapoda</taxon>
        <taxon>Insecta</taxon>
        <taxon>Pterygota</taxon>
        <taxon>Neoptera</taxon>
        <taxon>Endopterygota</taxon>
        <taxon>Lepidoptera</taxon>
        <taxon>Glossata</taxon>
        <taxon>Ditrysia</taxon>
        <taxon>Tineoidea</taxon>
        <taxon>Psychidae</taxon>
        <taxon>Oiketicinae</taxon>
        <taxon>Eumeta</taxon>
    </lineage>
</organism>
<name>A0A4C1YLN7_EUMVA</name>
<accession>A0A4C1YLN7</accession>
<gene>
    <name evidence="1" type="ORF">EVAR_51874_1</name>
</gene>
<sequence length="70" mass="7720">MGITNADAVSNNIPSGVLFVVFRAHVGMSSKKRIKLDDSPYHRASGDDRVVKSVTIEPKGDGFQFRPWES</sequence>
<dbReference type="AlphaFoldDB" id="A0A4C1YLN7"/>
<protein>
    <submittedName>
        <fullName evidence="1">Uncharacterized protein</fullName>
    </submittedName>
</protein>
<dbReference type="EMBL" id="BGZK01001272">
    <property type="protein sequence ID" value="GBP76010.1"/>
    <property type="molecule type" value="Genomic_DNA"/>
</dbReference>
<evidence type="ECO:0000313" key="1">
    <source>
        <dbReference type="EMBL" id="GBP76010.1"/>
    </source>
</evidence>
<proteinExistence type="predicted"/>